<proteinExistence type="predicted"/>
<name>A0A9P7FWP8_9AGAR</name>
<keyword evidence="2" id="KW-1185">Reference proteome</keyword>
<dbReference type="Proteomes" id="UP000717328">
    <property type="component" value="Unassembled WGS sequence"/>
</dbReference>
<reference evidence="1" key="2">
    <citation type="submission" date="2021-10" db="EMBL/GenBank/DDBJ databases">
        <title>Phylogenomics reveals ancestral predisposition of the termite-cultivated fungus Termitomyces towards a domesticated lifestyle.</title>
        <authorList>
            <person name="Auxier B."/>
            <person name="Grum-Grzhimaylo A."/>
            <person name="Cardenas M.E."/>
            <person name="Lodge J.D."/>
            <person name="Laessoe T."/>
            <person name="Pedersen O."/>
            <person name="Smith M.E."/>
            <person name="Kuyper T.W."/>
            <person name="Franco-Molano E.A."/>
            <person name="Baroni T.J."/>
            <person name="Aanen D.K."/>
        </authorList>
    </citation>
    <scope>NUCLEOTIDE SEQUENCE</scope>
    <source>
        <strain evidence="1">D49</strain>
    </source>
</reference>
<dbReference type="AlphaFoldDB" id="A0A9P7FWP8"/>
<evidence type="ECO:0000313" key="2">
    <source>
        <dbReference type="Proteomes" id="UP000717328"/>
    </source>
</evidence>
<accession>A0A9P7FWP8</accession>
<protein>
    <submittedName>
        <fullName evidence="1">Uncharacterized protein</fullName>
    </submittedName>
</protein>
<organism evidence="1 2">
    <name type="scientific">Sphagnurus paluster</name>
    <dbReference type="NCBI Taxonomy" id="117069"/>
    <lineage>
        <taxon>Eukaryota</taxon>
        <taxon>Fungi</taxon>
        <taxon>Dikarya</taxon>
        <taxon>Basidiomycota</taxon>
        <taxon>Agaricomycotina</taxon>
        <taxon>Agaricomycetes</taxon>
        <taxon>Agaricomycetidae</taxon>
        <taxon>Agaricales</taxon>
        <taxon>Tricholomatineae</taxon>
        <taxon>Lyophyllaceae</taxon>
        <taxon>Sphagnurus</taxon>
    </lineage>
</organism>
<comment type="caution">
    <text evidence="1">The sequence shown here is derived from an EMBL/GenBank/DDBJ whole genome shotgun (WGS) entry which is preliminary data.</text>
</comment>
<gene>
    <name evidence="1" type="ORF">H0H81_003553</name>
</gene>
<dbReference type="EMBL" id="JABCKI010005809">
    <property type="protein sequence ID" value="KAG5637698.1"/>
    <property type="molecule type" value="Genomic_DNA"/>
</dbReference>
<evidence type="ECO:0000313" key="1">
    <source>
        <dbReference type="EMBL" id="KAG5637698.1"/>
    </source>
</evidence>
<sequence length="205" mass="23055">MSTIPIFWTRLIIFVGGQHETPLSRVSPSIDLHTFLVALSRPNLNALRIRNMPFSWGHYPGGRMLYVEYSWEFSVVYFEEPGPGVIEEFLSTIDSPGLQHVHITRCPLPSYEWPMPAEELLIEDISDPSGLVALINDWNGVALTLIKCSAGVVDTALDVIATNSDPSDPGSFYVPCVRNLRLRDCKDFAFEKLRELPVFSAQDMQ</sequence>
<reference evidence="1" key="1">
    <citation type="submission" date="2021-02" db="EMBL/GenBank/DDBJ databases">
        <authorList>
            <person name="Nieuwenhuis M."/>
            <person name="Van De Peppel L.J.J."/>
        </authorList>
    </citation>
    <scope>NUCLEOTIDE SEQUENCE</scope>
    <source>
        <strain evidence="1">D49</strain>
    </source>
</reference>